<dbReference type="SUPFAM" id="SSF81383">
    <property type="entry name" value="F-box domain"/>
    <property type="match status" value="1"/>
</dbReference>
<protein>
    <submittedName>
        <fullName evidence="2">F-box domain-containing protein</fullName>
    </submittedName>
</protein>
<proteinExistence type="predicted"/>
<dbReference type="AlphaFoldDB" id="A0A6A5SHE8"/>
<keyword evidence="3" id="KW-1185">Reference proteome</keyword>
<dbReference type="EMBL" id="ML976069">
    <property type="protein sequence ID" value="KAF1940071.1"/>
    <property type="molecule type" value="Genomic_DNA"/>
</dbReference>
<name>A0A6A5SHE8_9PLEO</name>
<dbReference type="OrthoDB" id="5281164at2759"/>
<dbReference type="Pfam" id="PF00646">
    <property type="entry name" value="F-box"/>
    <property type="match status" value="1"/>
</dbReference>
<evidence type="ECO:0000313" key="3">
    <source>
        <dbReference type="Proteomes" id="UP000800038"/>
    </source>
</evidence>
<dbReference type="Proteomes" id="UP000800038">
    <property type="component" value="Unassembled WGS sequence"/>
</dbReference>
<sequence>MLLAPILRLPVELHLDIVDRLDLHEKVKLACTNRYFSSIIPPPSHSECLLAETDLWTKNQKLLTCKGCVRFRRFEDFADEMRKGKWCRGRANAIARLCLRCGLDGAFYAPGTHLTISNRPHVLCSMCGRLTDQMGDQGFCAGCSPGPRRYLGRLTDYEDDWHHTTKWSSDGKHMYEFHDICPEV</sequence>
<accession>A0A6A5SHE8</accession>
<gene>
    <name evidence="2" type="ORF">EJ02DRAFT_240444</name>
</gene>
<organism evidence="2 3">
    <name type="scientific">Clathrospora elynae</name>
    <dbReference type="NCBI Taxonomy" id="706981"/>
    <lineage>
        <taxon>Eukaryota</taxon>
        <taxon>Fungi</taxon>
        <taxon>Dikarya</taxon>
        <taxon>Ascomycota</taxon>
        <taxon>Pezizomycotina</taxon>
        <taxon>Dothideomycetes</taxon>
        <taxon>Pleosporomycetidae</taxon>
        <taxon>Pleosporales</taxon>
        <taxon>Diademaceae</taxon>
        <taxon>Clathrospora</taxon>
    </lineage>
</organism>
<feature type="domain" description="F-box" evidence="1">
    <location>
        <begin position="6"/>
        <end position="40"/>
    </location>
</feature>
<evidence type="ECO:0000259" key="1">
    <source>
        <dbReference type="Pfam" id="PF00646"/>
    </source>
</evidence>
<evidence type="ECO:0000313" key="2">
    <source>
        <dbReference type="EMBL" id="KAF1940071.1"/>
    </source>
</evidence>
<dbReference type="InterPro" id="IPR036047">
    <property type="entry name" value="F-box-like_dom_sf"/>
</dbReference>
<dbReference type="InterPro" id="IPR001810">
    <property type="entry name" value="F-box_dom"/>
</dbReference>
<reference evidence="2" key="1">
    <citation type="journal article" date="2020" name="Stud. Mycol.">
        <title>101 Dothideomycetes genomes: a test case for predicting lifestyles and emergence of pathogens.</title>
        <authorList>
            <person name="Haridas S."/>
            <person name="Albert R."/>
            <person name="Binder M."/>
            <person name="Bloem J."/>
            <person name="Labutti K."/>
            <person name="Salamov A."/>
            <person name="Andreopoulos B."/>
            <person name="Baker S."/>
            <person name="Barry K."/>
            <person name="Bills G."/>
            <person name="Bluhm B."/>
            <person name="Cannon C."/>
            <person name="Castanera R."/>
            <person name="Culley D."/>
            <person name="Daum C."/>
            <person name="Ezra D."/>
            <person name="Gonzalez J."/>
            <person name="Henrissat B."/>
            <person name="Kuo A."/>
            <person name="Liang C."/>
            <person name="Lipzen A."/>
            <person name="Lutzoni F."/>
            <person name="Magnuson J."/>
            <person name="Mondo S."/>
            <person name="Nolan M."/>
            <person name="Ohm R."/>
            <person name="Pangilinan J."/>
            <person name="Park H.-J."/>
            <person name="Ramirez L."/>
            <person name="Alfaro M."/>
            <person name="Sun H."/>
            <person name="Tritt A."/>
            <person name="Yoshinaga Y."/>
            <person name="Zwiers L.-H."/>
            <person name="Turgeon B."/>
            <person name="Goodwin S."/>
            <person name="Spatafora J."/>
            <person name="Crous P."/>
            <person name="Grigoriev I."/>
        </authorList>
    </citation>
    <scope>NUCLEOTIDE SEQUENCE</scope>
    <source>
        <strain evidence="2">CBS 161.51</strain>
    </source>
</reference>